<dbReference type="EMBL" id="KL198065">
    <property type="protein sequence ID" value="KDQ10654.1"/>
    <property type="molecule type" value="Genomic_DNA"/>
</dbReference>
<reference evidence="2" key="1">
    <citation type="journal article" date="2014" name="Proc. Natl. Acad. Sci. U.S.A.">
        <title>Extensive sampling of basidiomycete genomes demonstrates inadequacy of the white-rot/brown-rot paradigm for wood decay fungi.</title>
        <authorList>
            <person name="Riley R."/>
            <person name="Salamov A.A."/>
            <person name="Brown D.W."/>
            <person name="Nagy L.G."/>
            <person name="Floudas D."/>
            <person name="Held B.W."/>
            <person name="Levasseur A."/>
            <person name="Lombard V."/>
            <person name="Morin E."/>
            <person name="Otillar R."/>
            <person name="Lindquist E.A."/>
            <person name="Sun H."/>
            <person name="LaButti K.M."/>
            <person name="Schmutz J."/>
            <person name="Jabbour D."/>
            <person name="Luo H."/>
            <person name="Baker S.E."/>
            <person name="Pisabarro A.G."/>
            <person name="Walton J.D."/>
            <person name="Blanchette R.A."/>
            <person name="Henrissat B."/>
            <person name="Martin F."/>
            <person name="Cullen D."/>
            <person name="Hibbett D.S."/>
            <person name="Grigoriev I.V."/>
        </authorList>
    </citation>
    <scope>NUCLEOTIDE SEQUENCE [LARGE SCALE GENOMIC DNA]</scope>
    <source>
        <strain evidence="2">FD-172 SS1</strain>
    </source>
</reference>
<gene>
    <name evidence="1" type="ORF">BOTBODRAFT_83341</name>
</gene>
<proteinExistence type="predicted"/>
<protein>
    <submittedName>
        <fullName evidence="1">Uncharacterized protein</fullName>
    </submittedName>
</protein>
<dbReference type="Proteomes" id="UP000027195">
    <property type="component" value="Unassembled WGS sequence"/>
</dbReference>
<accession>A0A067M507</accession>
<feature type="non-terminal residue" evidence="1">
    <location>
        <position position="1"/>
    </location>
</feature>
<keyword evidence="2" id="KW-1185">Reference proteome</keyword>
<evidence type="ECO:0000313" key="1">
    <source>
        <dbReference type="EMBL" id="KDQ10654.1"/>
    </source>
</evidence>
<evidence type="ECO:0000313" key="2">
    <source>
        <dbReference type="Proteomes" id="UP000027195"/>
    </source>
</evidence>
<dbReference type="AlphaFoldDB" id="A0A067M507"/>
<feature type="non-terminal residue" evidence="1">
    <location>
        <position position="74"/>
    </location>
</feature>
<sequence>DPALQYTPAMHRAVLALRCATSKRPFNMVKDPYYEIEVEMLRPGTVIPHPSTISRDICTVYSEAAKRVKEYFEV</sequence>
<dbReference type="HOGENOM" id="CLU_156030_1_0_1"/>
<organism evidence="1 2">
    <name type="scientific">Botryobasidium botryosum (strain FD-172 SS1)</name>
    <dbReference type="NCBI Taxonomy" id="930990"/>
    <lineage>
        <taxon>Eukaryota</taxon>
        <taxon>Fungi</taxon>
        <taxon>Dikarya</taxon>
        <taxon>Basidiomycota</taxon>
        <taxon>Agaricomycotina</taxon>
        <taxon>Agaricomycetes</taxon>
        <taxon>Cantharellales</taxon>
        <taxon>Botryobasidiaceae</taxon>
        <taxon>Botryobasidium</taxon>
    </lineage>
</organism>
<dbReference type="OrthoDB" id="2794314at2759"/>
<name>A0A067M507_BOTB1</name>
<dbReference type="InParanoid" id="A0A067M507"/>